<dbReference type="InterPro" id="IPR051599">
    <property type="entry name" value="Cell_Envelope_Assoc"/>
</dbReference>
<evidence type="ECO:0000313" key="3">
    <source>
        <dbReference type="EMBL" id="MET3581667.1"/>
    </source>
</evidence>
<evidence type="ECO:0000259" key="2">
    <source>
        <dbReference type="Pfam" id="PF02698"/>
    </source>
</evidence>
<keyword evidence="1" id="KW-1133">Transmembrane helix</keyword>
<gene>
    <name evidence="3" type="ORF">ABID19_004720</name>
</gene>
<dbReference type="InterPro" id="IPR003848">
    <property type="entry name" value="DUF218"/>
</dbReference>
<dbReference type="InterPro" id="IPR014729">
    <property type="entry name" value="Rossmann-like_a/b/a_fold"/>
</dbReference>
<protein>
    <submittedName>
        <fullName evidence="3">Uncharacterized SAM-binding protein YcdF (DUF218 family)</fullName>
    </submittedName>
</protein>
<organism evidence="3 4">
    <name type="scientific">Mesorhizobium robiniae</name>
    <dbReference type="NCBI Taxonomy" id="559315"/>
    <lineage>
        <taxon>Bacteria</taxon>
        <taxon>Pseudomonadati</taxon>
        <taxon>Pseudomonadota</taxon>
        <taxon>Alphaproteobacteria</taxon>
        <taxon>Hyphomicrobiales</taxon>
        <taxon>Phyllobacteriaceae</taxon>
        <taxon>Mesorhizobium</taxon>
    </lineage>
</organism>
<dbReference type="PANTHER" id="PTHR30336:SF4">
    <property type="entry name" value="ENVELOPE BIOGENESIS FACTOR ELYC"/>
    <property type="match status" value="1"/>
</dbReference>
<feature type="transmembrane region" description="Helical" evidence="1">
    <location>
        <begin position="44"/>
        <end position="65"/>
    </location>
</feature>
<dbReference type="Pfam" id="PF02698">
    <property type="entry name" value="DUF218"/>
    <property type="match status" value="1"/>
</dbReference>
<accession>A0ABV2GTQ9</accession>
<feature type="transmembrane region" description="Helical" evidence="1">
    <location>
        <begin position="12"/>
        <end position="32"/>
    </location>
</feature>
<keyword evidence="1" id="KW-0812">Transmembrane</keyword>
<keyword evidence="1" id="KW-0472">Membrane</keyword>
<name>A0ABV2GTQ9_9HYPH</name>
<keyword evidence="4" id="KW-1185">Reference proteome</keyword>
<feature type="domain" description="DUF218" evidence="2">
    <location>
        <begin position="79"/>
        <end position="246"/>
    </location>
</feature>
<dbReference type="PANTHER" id="PTHR30336">
    <property type="entry name" value="INNER MEMBRANE PROTEIN, PROBABLE PERMEASE"/>
    <property type="match status" value="1"/>
</dbReference>
<dbReference type="Gene3D" id="3.40.50.620">
    <property type="entry name" value="HUPs"/>
    <property type="match status" value="1"/>
</dbReference>
<comment type="caution">
    <text evidence="3">The sequence shown here is derived from an EMBL/GenBank/DDBJ whole genome shotgun (WGS) entry which is preliminary data.</text>
</comment>
<evidence type="ECO:0000256" key="1">
    <source>
        <dbReference type="SAM" id="Phobius"/>
    </source>
</evidence>
<dbReference type="CDD" id="cd06259">
    <property type="entry name" value="YdcF-like"/>
    <property type="match status" value="1"/>
</dbReference>
<dbReference type="Proteomes" id="UP001549204">
    <property type="component" value="Unassembled WGS sequence"/>
</dbReference>
<sequence length="269" mass="29030">MFYYLSKVFWLLVQPLNLSIILLLAGLLAAMVGWRRLAATGSMLAFLILGLSAWTSLGAMILSPLEERFPRPPLPERVDGIIVLGGGMEGAINFVRAGYELNASGDRMVEAAVLARHFPAAKVVISGGTIAMIGEGEGDAVSAPRLLTALGVTTDRLILENKSRNTYENAVFSRELVTPKPGETWLLVTSAFHMPRAKALFDKAGFATVPWPVDYRTSGKQGFGLFRDDPFGSLQTTTTAVREWIGLAAYWLSGRIDRLFPGPDAGSGG</sequence>
<dbReference type="RefSeq" id="WP_354493289.1">
    <property type="nucleotide sequence ID" value="NZ_JBEPMC010000009.1"/>
</dbReference>
<evidence type="ECO:0000313" key="4">
    <source>
        <dbReference type="Proteomes" id="UP001549204"/>
    </source>
</evidence>
<dbReference type="EMBL" id="JBEPMC010000009">
    <property type="protein sequence ID" value="MET3581667.1"/>
    <property type="molecule type" value="Genomic_DNA"/>
</dbReference>
<proteinExistence type="predicted"/>
<reference evidence="3 4" key="1">
    <citation type="submission" date="2024-06" db="EMBL/GenBank/DDBJ databases">
        <title>Genomic Encyclopedia of Type Strains, Phase IV (KMG-IV): sequencing the most valuable type-strain genomes for metagenomic binning, comparative biology and taxonomic classification.</title>
        <authorList>
            <person name="Goeker M."/>
        </authorList>
    </citation>
    <scope>NUCLEOTIDE SEQUENCE [LARGE SCALE GENOMIC DNA]</scope>
    <source>
        <strain evidence="3 4">DSM 100022</strain>
    </source>
</reference>